<dbReference type="Proteomes" id="UP000708208">
    <property type="component" value="Unassembled WGS sequence"/>
</dbReference>
<feature type="domain" description="WH2" evidence="2">
    <location>
        <begin position="56"/>
        <end position="73"/>
    </location>
</feature>
<name>A0A8J2KSY7_9HEXA</name>
<evidence type="ECO:0000256" key="1">
    <source>
        <dbReference type="SAM" id="MobiDB-lite"/>
    </source>
</evidence>
<feature type="region of interest" description="Disordered" evidence="1">
    <location>
        <begin position="1"/>
        <end position="57"/>
    </location>
</feature>
<reference evidence="3" key="1">
    <citation type="submission" date="2021-06" db="EMBL/GenBank/DDBJ databases">
        <authorList>
            <person name="Hodson N. C."/>
            <person name="Mongue J. A."/>
            <person name="Jaron S. K."/>
        </authorList>
    </citation>
    <scope>NUCLEOTIDE SEQUENCE</scope>
</reference>
<dbReference type="EMBL" id="CAJVCH010528717">
    <property type="protein sequence ID" value="CAG7823187.1"/>
    <property type="molecule type" value="Genomic_DNA"/>
</dbReference>
<dbReference type="InterPro" id="IPR003124">
    <property type="entry name" value="WH2_dom"/>
</dbReference>
<evidence type="ECO:0000313" key="4">
    <source>
        <dbReference type="Proteomes" id="UP000708208"/>
    </source>
</evidence>
<protein>
    <recommendedName>
        <fullName evidence="2">WH2 domain-containing protein</fullName>
    </recommendedName>
</protein>
<accession>A0A8J2KSY7</accession>
<organism evidence="3 4">
    <name type="scientific">Allacma fusca</name>
    <dbReference type="NCBI Taxonomy" id="39272"/>
    <lineage>
        <taxon>Eukaryota</taxon>
        <taxon>Metazoa</taxon>
        <taxon>Ecdysozoa</taxon>
        <taxon>Arthropoda</taxon>
        <taxon>Hexapoda</taxon>
        <taxon>Collembola</taxon>
        <taxon>Symphypleona</taxon>
        <taxon>Sminthuridae</taxon>
        <taxon>Allacma</taxon>
    </lineage>
</organism>
<evidence type="ECO:0000313" key="3">
    <source>
        <dbReference type="EMBL" id="CAG7823187.1"/>
    </source>
</evidence>
<dbReference type="PROSITE" id="PS51082">
    <property type="entry name" value="WH2"/>
    <property type="match status" value="1"/>
</dbReference>
<gene>
    <name evidence="3" type="ORF">AFUS01_LOCUS33417</name>
</gene>
<evidence type="ECO:0000259" key="2">
    <source>
        <dbReference type="PROSITE" id="PS51082"/>
    </source>
</evidence>
<feature type="compositionally biased region" description="Acidic residues" evidence="1">
    <location>
        <begin position="110"/>
        <end position="119"/>
    </location>
</feature>
<feature type="compositionally biased region" description="Basic and acidic residues" evidence="1">
    <location>
        <begin position="97"/>
        <end position="109"/>
    </location>
</feature>
<feature type="region of interest" description="Disordered" evidence="1">
    <location>
        <begin position="97"/>
        <end position="119"/>
    </location>
</feature>
<sequence length="119" mass="12960">GGDMTPPPPPPPPFISDAPLPPPPPIFDDCFPPPPPIAHSSSVGERNPTPRREEAPRMDLFSQILKGKTLKKVEVSEVKKSCLNDNSNDLACSLRKALEGFRGDVKPSDSESDSDEEWD</sequence>
<proteinExistence type="predicted"/>
<feature type="non-terminal residue" evidence="3">
    <location>
        <position position="119"/>
    </location>
</feature>
<feature type="compositionally biased region" description="Basic and acidic residues" evidence="1">
    <location>
        <begin position="48"/>
        <end position="57"/>
    </location>
</feature>
<comment type="caution">
    <text evidence="3">The sequence shown here is derived from an EMBL/GenBank/DDBJ whole genome shotgun (WGS) entry which is preliminary data.</text>
</comment>
<keyword evidence="4" id="KW-1185">Reference proteome</keyword>
<dbReference type="AlphaFoldDB" id="A0A8J2KSY7"/>
<feature type="compositionally biased region" description="Pro residues" evidence="1">
    <location>
        <begin position="1"/>
        <end position="37"/>
    </location>
</feature>
<dbReference type="GO" id="GO:0003779">
    <property type="term" value="F:actin binding"/>
    <property type="evidence" value="ECO:0007669"/>
    <property type="project" value="InterPro"/>
</dbReference>